<dbReference type="PANTHER" id="PTHR43798:SF33">
    <property type="entry name" value="HYDROLASE, PUTATIVE (AFU_ORTHOLOGUE AFUA_2G14860)-RELATED"/>
    <property type="match status" value="1"/>
</dbReference>
<dbReference type="InterPro" id="IPR029058">
    <property type="entry name" value="AB_hydrolase_fold"/>
</dbReference>
<name>A0A9X8N0D5_9ACTN</name>
<evidence type="ECO:0000313" key="3">
    <source>
        <dbReference type="EMBL" id="SHM51405.1"/>
    </source>
</evidence>
<dbReference type="PRINTS" id="PR00111">
    <property type="entry name" value="ABHYDROLASE"/>
</dbReference>
<feature type="compositionally biased region" description="Low complexity" evidence="1">
    <location>
        <begin position="273"/>
        <end position="292"/>
    </location>
</feature>
<dbReference type="InterPro" id="IPR050266">
    <property type="entry name" value="AB_hydrolase_sf"/>
</dbReference>
<dbReference type="PANTHER" id="PTHR43798">
    <property type="entry name" value="MONOACYLGLYCEROL LIPASE"/>
    <property type="match status" value="1"/>
</dbReference>
<organism evidence="3 4">
    <name type="scientific">Streptomyces yunnanensis</name>
    <dbReference type="NCBI Taxonomy" id="156453"/>
    <lineage>
        <taxon>Bacteria</taxon>
        <taxon>Bacillati</taxon>
        <taxon>Actinomycetota</taxon>
        <taxon>Actinomycetes</taxon>
        <taxon>Kitasatosporales</taxon>
        <taxon>Streptomycetaceae</taxon>
        <taxon>Streptomyces</taxon>
    </lineage>
</organism>
<accession>A0A9X8N0D5</accession>
<dbReference type="PRINTS" id="PR00412">
    <property type="entry name" value="EPOXHYDRLASE"/>
</dbReference>
<dbReference type="RefSeq" id="WP_079182064.1">
    <property type="nucleotide sequence ID" value="NZ_FRBK01000011.1"/>
</dbReference>
<comment type="caution">
    <text evidence="3">The sequence shown here is derived from an EMBL/GenBank/DDBJ whole genome shotgun (WGS) entry which is preliminary data.</text>
</comment>
<dbReference type="SUPFAM" id="SSF53474">
    <property type="entry name" value="alpha/beta-Hydrolases"/>
    <property type="match status" value="1"/>
</dbReference>
<evidence type="ECO:0000313" key="4">
    <source>
        <dbReference type="Proteomes" id="UP000184388"/>
    </source>
</evidence>
<dbReference type="InterPro" id="IPR000073">
    <property type="entry name" value="AB_hydrolase_1"/>
</dbReference>
<dbReference type="GO" id="GO:0016020">
    <property type="term" value="C:membrane"/>
    <property type="evidence" value="ECO:0007669"/>
    <property type="project" value="TreeGrafter"/>
</dbReference>
<reference evidence="4" key="1">
    <citation type="submission" date="2016-11" db="EMBL/GenBank/DDBJ databases">
        <authorList>
            <person name="Jaros S."/>
            <person name="Januszkiewicz K."/>
            <person name="Wedrychowicz H."/>
        </authorList>
    </citation>
    <scope>NUCLEOTIDE SEQUENCE [LARGE SCALE GENOMIC DNA]</scope>
    <source>
        <strain evidence="4">CGMCC 4.3555</strain>
    </source>
</reference>
<dbReference type="EMBL" id="FRBK01000011">
    <property type="protein sequence ID" value="SHM51405.1"/>
    <property type="molecule type" value="Genomic_DNA"/>
</dbReference>
<evidence type="ECO:0000256" key="1">
    <source>
        <dbReference type="SAM" id="MobiDB-lite"/>
    </source>
</evidence>
<dbReference type="GO" id="GO:0003824">
    <property type="term" value="F:catalytic activity"/>
    <property type="evidence" value="ECO:0007669"/>
    <property type="project" value="InterPro"/>
</dbReference>
<sequence>MPVTQVPLASGAACVAYDRTGTGPGLVLVHGTGATRQQWLPLTEAVADRFTVVAPDYSGSGDTTDHGGPLTLADLADEVLAAADHAGLDRFHLVGHSLGAAIATHLAAHHPGRIRSLVLHAGWVRTDARLRAEFTYWLDLLRTDAEHGTAHFARMLPLMAFGPRYWERTDTAANEELVRTLAATLAPGIVRQIEVDLSVDLRSLLDRVTAPTLVLASAHDRIMGADQQQALLAGIPHTRYQEIDAGHGAPGEDPAGFAALIAAFLDERRAAEASEASETAPAPDAADAPDLSTVATPA</sequence>
<protein>
    <submittedName>
        <fullName evidence="3">Pimeloyl-ACP methyl ester carboxylesterase</fullName>
    </submittedName>
</protein>
<proteinExistence type="predicted"/>
<evidence type="ECO:0000259" key="2">
    <source>
        <dbReference type="Pfam" id="PF00561"/>
    </source>
</evidence>
<dbReference type="Gene3D" id="3.40.50.1820">
    <property type="entry name" value="alpha/beta hydrolase"/>
    <property type="match status" value="1"/>
</dbReference>
<feature type="domain" description="AB hydrolase-1" evidence="2">
    <location>
        <begin position="26"/>
        <end position="252"/>
    </location>
</feature>
<dbReference type="Pfam" id="PF00561">
    <property type="entry name" value="Abhydrolase_1"/>
    <property type="match status" value="1"/>
</dbReference>
<feature type="region of interest" description="Disordered" evidence="1">
    <location>
        <begin position="271"/>
        <end position="298"/>
    </location>
</feature>
<dbReference type="AlphaFoldDB" id="A0A9X8N0D5"/>
<dbReference type="InterPro" id="IPR000639">
    <property type="entry name" value="Epox_hydrolase-like"/>
</dbReference>
<gene>
    <name evidence="3" type="ORF">SAMN05216268_111263</name>
</gene>
<dbReference type="Proteomes" id="UP000184388">
    <property type="component" value="Unassembled WGS sequence"/>
</dbReference>